<evidence type="ECO:0000256" key="2">
    <source>
        <dbReference type="PROSITE-ProRule" id="PRU00703"/>
    </source>
</evidence>
<dbReference type="Gene3D" id="3.10.580.10">
    <property type="entry name" value="CBS-domain"/>
    <property type="match status" value="2"/>
</dbReference>
<gene>
    <name evidence="5" type="ORF">QQ91_0018515</name>
</gene>
<dbReference type="Proteomes" id="UP000031561">
    <property type="component" value="Unassembled WGS sequence"/>
</dbReference>
<protein>
    <submittedName>
        <fullName evidence="5">CBS domain-containing protein</fullName>
    </submittedName>
</protein>
<dbReference type="Pfam" id="PF00571">
    <property type="entry name" value="CBS"/>
    <property type="match status" value="4"/>
</dbReference>
<evidence type="ECO:0000313" key="5">
    <source>
        <dbReference type="EMBL" id="MCM1984819.1"/>
    </source>
</evidence>
<dbReference type="PROSITE" id="PS51371">
    <property type="entry name" value="CBS"/>
    <property type="match status" value="4"/>
</dbReference>
<dbReference type="CDD" id="cd04620">
    <property type="entry name" value="CBS_two-component_sensor_histidine_kinase_repeat1"/>
    <property type="match status" value="1"/>
</dbReference>
<evidence type="ECO:0000256" key="3">
    <source>
        <dbReference type="SAM" id="MobiDB-lite"/>
    </source>
</evidence>
<evidence type="ECO:0000313" key="6">
    <source>
        <dbReference type="Proteomes" id="UP000031561"/>
    </source>
</evidence>
<feature type="domain" description="CBS" evidence="4">
    <location>
        <begin position="167"/>
        <end position="227"/>
    </location>
</feature>
<evidence type="ECO:0000256" key="1">
    <source>
        <dbReference type="ARBA" id="ARBA00023122"/>
    </source>
</evidence>
<feature type="region of interest" description="Disordered" evidence="3">
    <location>
        <begin position="306"/>
        <end position="349"/>
    </location>
</feature>
<organism evidence="5 6">
    <name type="scientific">Lyngbya confervoides BDU141951</name>
    <dbReference type="NCBI Taxonomy" id="1574623"/>
    <lineage>
        <taxon>Bacteria</taxon>
        <taxon>Bacillati</taxon>
        <taxon>Cyanobacteriota</taxon>
        <taxon>Cyanophyceae</taxon>
        <taxon>Oscillatoriophycideae</taxon>
        <taxon>Oscillatoriales</taxon>
        <taxon>Microcoleaceae</taxon>
        <taxon>Lyngbya</taxon>
    </lineage>
</organism>
<dbReference type="InterPro" id="IPR000644">
    <property type="entry name" value="CBS_dom"/>
</dbReference>
<feature type="domain" description="CBS" evidence="4">
    <location>
        <begin position="17"/>
        <end position="91"/>
    </location>
</feature>
<dbReference type="InterPro" id="IPR046342">
    <property type="entry name" value="CBS_dom_sf"/>
</dbReference>
<dbReference type="AlphaFoldDB" id="A0ABD4T7R9"/>
<sequence length="394" mass="43883">MSSQPDLTWAPNLQDAIDRQPLILPPHAPLTEAIARISQAHHNRCCLRGSDPVEDFQPSCTSCVLIVQNHQIQGIITERDIVRLTAEARDLQSTLVSQVMIQPVVTLAKDTLQDIFAALFLLRRYRIRHLPILEAQGKLYGVMTHESIRKVLRPANLLQSRRVADVMTPQVIHASLHTSAFQLAWLMAEHHVSCVVITTPDGQGNPKPVGIVTERDIVQFQALGLNLLKTQAAQVMSTPLFLLSPEDSLWKAHQEMQRRHVGRLVVSWNWGQGLGIITQTSLLRVFDPMELYGVIENLQQTLHQLQQEQLASRGKNPPMDMAPAYPAISNNTAPPTQKSALSTGGHRSPPELQIIHRALNALAQNQHLQAKDLKQLHQAQAAVAALDSRLGRNR</sequence>
<keyword evidence="1 2" id="KW-0129">CBS domain</keyword>
<feature type="domain" description="CBS" evidence="4">
    <location>
        <begin position="100"/>
        <end position="160"/>
    </location>
</feature>
<evidence type="ECO:0000259" key="4">
    <source>
        <dbReference type="PROSITE" id="PS51371"/>
    </source>
</evidence>
<dbReference type="SMART" id="SM00116">
    <property type="entry name" value="CBS"/>
    <property type="match status" value="4"/>
</dbReference>
<keyword evidence="6" id="KW-1185">Reference proteome</keyword>
<reference evidence="5 6" key="1">
    <citation type="journal article" date="2015" name="Genome Announc.">
        <title>Draft Genome Sequence of Filamentous Marine Cyanobacterium Lyngbya confervoides Strain BDU141951.</title>
        <authorList>
            <person name="Chandrababunaidu M.M."/>
            <person name="Sen D."/>
            <person name="Tripathy S."/>
        </authorList>
    </citation>
    <scope>NUCLEOTIDE SEQUENCE [LARGE SCALE GENOMIC DNA]</scope>
    <source>
        <strain evidence="5 6">BDU141951</strain>
    </source>
</reference>
<name>A0ABD4T7R9_9CYAN</name>
<dbReference type="SUPFAM" id="SSF54631">
    <property type="entry name" value="CBS-domain pair"/>
    <property type="match status" value="2"/>
</dbReference>
<dbReference type="PANTHER" id="PTHR43080:SF2">
    <property type="entry name" value="CBS DOMAIN-CONTAINING PROTEIN"/>
    <property type="match status" value="1"/>
</dbReference>
<dbReference type="EMBL" id="JTHE03000104">
    <property type="protein sequence ID" value="MCM1984819.1"/>
    <property type="molecule type" value="Genomic_DNA"/>
</dbReference>
<dbReference type="InterPro" id="IPR051257">
    <property type="entry name" value="Diverse_CBS-Domain"/>
</dbReference>
<dbReference type="RefSeq" id="WP_166277163.1">
    <property type="nucleotide sequence ID" value="NZ_JTHE03000104.1"/>
</dbReference>
<dbReference type="CDD" id="cd17774">
    <property type="entry name" value="CBS_two-component_sensor_histidine_kinase_repeat2"/>
    <property type="match status" value="1"/>
</dbReference>
<proteinExistence type="predicted"/>
<comment type="caution">
    <text evidence="5">The sequence shown here is derived from an EMBL/GenBank/DDBJ whole genome shotgun (WGS) entry which is preliminary data.</text>
</comment>
<dbReference type="PANTHER" id="PTHR43080">
    <property type="entry name" value="CBS DOMAIN-CONTAINING PROTEIN CBSX3, MITOCHONDRIAL"/>
    <property type="match status" value="1"/>
</dbReference>
<accession>A0ABD4T7R9</accession>
<feature type="domain" description="CBS" evidence="4">
    <location>
        <begin position="236"/>
        <end position="294"/>
    </location>
</feature>
<feature type="compositionally biased region" description="Polar residues" evidence="3">
    <location>
        <begin position="328"/>
        <end position="342"/>
    </location>
</feature>